<dbReference type="OrthoDB" id="180217at2"/>
<feature type="transmembrane region" description="Helical" evidence="8">
    <location>
        <begin position="118"/>
        <end position="151"/>
    </location>
</feature>
<feature type="transmembrane region" description="Helical" evidence="8">
    <location>
        <begin position="187"/>
        <end position="204"/>
    </location>
</feature>
<keyword evidence="11" id="KW-1185">Reference proteome</keyword>
<evidence type="ECO:0000313" key="11">
    <source>
        <dbReference type="Proteomes" id="UP000269669"/>
    </source>
</evidence>
<dbReference type="EMBL" id="RSDW01000001">
    <property type="protein sequence ID" value="RSL16722.1"/>
    <property type="molecule type" value="Genomic_DNA"/>
</dbReference>
<dbReference type="InterPro" id="IPR011990">
    <property type="entry name" value="TPR-like_helical_dom_sf"/>
</dbReference>
<comment type="subcellular location">
    <subcellularLocation>
        <location evidence="1">Cell membrane</location>
        <topology evidence="1">Multi-pass membrane protein</topology>
    </subcellularLocation>
</comment>
<evidence type="ECO:0000256" key="6">
    <source>
        <dbReference type="ARBA" id="ARBA00022989"/>
    </source>
</evidence>
<gene>
    <name evidence="10" type="ORF">EDE15_2245</name>
</gene>
<evidence type="ECO:0000256" key="4">
    <source>
        <dbReference type="ARBA" id="ARBA00022679"/>
    </source>
</evidence>
<dbReference type="PANTHER" id="PTHR33908:SF11">
    <property type="entry name" value="MEMBRANE PROTEIN"/>
    <property type="match status" value="1"/>
</dbReference>
<evidence type="ECO:0000256" key="7">
    <source>
        <dbReference type="ARBA" id="ARBA00023136"/>
    </source>
</evidence>
<evidence type="ECO:0000256" key="3">
    <source>
        <dbReference type="ARBA" id="ARBA00022676"/>
    </source>
</evidence>
<dbReference type="GO" id="GO:0009103">
    <property type="term" value="P:lipopolysaccharide biosynthetic process"/>
    <property type="evidence" value="ECO:0007669"/>
    <property type="project" value="UniProtKB-ARBA"/>
</dbReference>
<dbReference type="InterPro" id="IPR038731">
    <property type="entry name" value="RgtA/B/C-like"/>
</dbReference>
<dbReference type="GO" id="GO:0016763">
    <property type="term" value="F:pentosyltransferase activity"/>
    <property type="evidence" value="ECO:0007669"/>
    <property type="project" value="TreeGrafter"/>
</dbReference>
<evidence type="ECO:0000256" key="5">
    <source>
        <dbReference type="ARBA" id="ARBA00022692"/>
    </source>
</evidence>
<keyword evidence="5 8" id="KW-0812">Transmembrane</keyword>
<dbReference type="Gene3D" id="1.25.40.10">
    <property type="entry name" value="Tetratricopeptide repeat domain"/>
    <property type="match status" value="1"/>
</dbReference>
<sequence>MNKPLRRPLVLAGVCLLLLVFGLQIAFTVHQESLTWDEGDHIFAGYMMWKTHDYGLNPEHPPLMKLLGTLPLLGQPLTIPSDQHRYFKTEAYMDGREMLFAKGPEYAKMLTFRMRMANLTVAILLGLLVFLAAYEMFGVGAGFVALVLLVFEPNVLAHGAFVTTDVGVSCFFFASVYAFYRYCKVPSVGRLVVAGLAVGLALATKHSAVLLLPMLVALAACEVVFRFNGDERGKRALRLVGGLAGVAVIAVVVLWAFYGFRYNARPGALRLDPTLAQYVMPLKPVEAKGILLLAKYRVLPESYLYGLADVRAMANGMPSYFMGKVYEHGLWYYFPVVLLIKSTLGFLGLVLLAVAAVIAGWFRRWREILFLTVPPGIYLFVAMTSHLNIGARHILPIWVFLCVFAAGGAWAWVESRGWNKVWAYAVGFLLAMHVSASALAYPNYMAYSNVLWGGPSQTHKYLTDSNTDWAQQLIAVKKYTDEHGIKDCWFAYFANPGLLSADYGIPCKPLPTPDSLFFDVQQPVPATIEGTVLISEGTLTGFELGSNVLNPYREFQGLQPVGQIQGGVLVYEGKFEIPIAAAWSHVQQSEALLKHKQPEGALAEAQQAVAIAPNSLTAQMALGDALVALGRKDEAKVAYAQAAELVKTMEPGAQEEWVPRVQKKMAQTVS</sequence>
<evidence type="ECO:0000313" key="10">
    <source>
        <dbReference type="EMBL" id="RSL16722.1"/>
    </source>
</evidence>
<dbReference type="InterPro" id="IPR050297">
    <property type="entry name" value="LipidA_mod_glycosyltrf_83"/>
</dbReference>
<feature type="transmembrane region" description="Helical" evidence="8">
    <location>
        <begin position="330"/>
        <end position="361"/>
    </location>
</feature>
<comment type="caution">
    <text evidence="10">The sequence shown here is derived from an EMBL/GenBank/DDBJ whole genome shotgun (WGS) entry which is preliminary data.</text>
</comment>
<proteinExistence type="predicted"/>
<protein>
    <submittedName>
        <fullName evidence="10">Dolichyl-phosphate-mannose-protein mannosyltransferase</fullName>
    </submittedName>
</protein>
<dbReference type="GO" id="GO:0005886">
    <property type="term" value="C:plasma membrane"/>
    <property type="evidence" value="ECO:0007669"/>
    <property type="project" value="UniProtKB-SubCell"/>
</dbReference>
<feature type="transmembrane region" description="Helical" evidence="8">
    <location>
        <begin position="239"/>
        <end position="260"/>
    </location>
</feature>
<keyword evidence="6 8" id="KW-1133">Transmembrane helix</keyword>
<name>A0A3R9PS59_9BACT</name>
<reference evidence="10 11" key="1">
    <citation type="submission" date="2018-12" db="EMBL/GenBank/DDBJ databases">
        <title>Sequencing of bacterial isolates from soil warming experiment in Harvard Forest, Massachusetts, USA.</title>
        <authorList>
            <person name="Deangelis K."/>
        </authorList>
    </citation>
    <scope>NUCLEOTIDE SEQUENCE [LARGE SCALE GENOMIC DNA]</scope>
    <source>
        <strain evidence="10 11">EB153</strain>
    </source>
</reference>
<dbReference type="PANTHER" id="PTHR33908">
    <property type="entry name" value="MANNOSYLTRANSFERASE YKCB-RELATED"/>
    <property type="match status" value="1"/>
</dbReference>
<keyword evidence="2" id="KW-1003">Cell membrane</keyword>
<evidence type="ECO:0000256" key="1">
    <source>
        <dbReference type="ARBA" id="ARBA00004651"/>
    </source>
</evidence>
<evidence type="ECO:0000256" key="2">
    <source>
        <dbReference type="ARBA" id="ARBA00022475"/>
    </source>
</evidence>
<accession>A0A3R9PS59</accession>
<feature type="transmembrane region" description="Helical" evidence="8">
    <location>
        <begin position="395"/>
        <end position="413"/>
    </location>
</feature>
<dbReference type="Proteomes" id="UP000269669">
    <property type="component" value="Unassembled WGS sequence"/>
</dbReference>
<keyword evidence="7 8" id="KW-0472">Membrane</keyword>
<feature type="transmembrane region" description="Helical" evidence="8">
    <location>
        <begin position="368"/>
        <end position="389"/>
    </location>
</feature>
<feature type="transmembrane region" description="Helical" evidence="8">
    <location>
        <begin position="210"/>
        <end position="227"/>
    </location>
</feature>
<dbReference type="Pfam" id="PF13231">
    <property type="entry name" value="PMT_2"/>
    <property type="match status" value="1"/>
</dbReference>
<dbReference type="RefSeq" id="WP_125485292.1">
    <property type="nucleotide sequence ID" value="NZ_RSDW01000001.1"/>
</dbReference>
<dbReference type="AlphaFoldDB" id="A0A3R9PS59"/>
<dbReference type="SUPFAM" id="SSF48452">
    <property type="entry name" value="TPR-like"/>
    <property type="match status" value="1"/>
</dbReference>
<organism evidence="10 11">
    <name type="scientific">Edaphobacter aggregans</name>
    <dbReference type="NCBI Taxonomy" id="570835"/>
    <lineage>
        <taxon>Bacteria</taxon>
        <taxon>Pseudomonadati</taxon>
        <taxon>Acidobacteriota</taxon>
        <taxon>Terriglobia</taxon>
        <taxon>Terriglobales</taxon>
        <taxon>Acidobacteriaceae</taxon>
        <taxon>Edaphobacter</taxon>
    </lineage>
</organism>
<evidence type="ECO:0000256" key="8">
    <source>
        <dbReference type="SAM" id="Phobius"/>
    </source>
</evidence>
<feature type="transmembrane region" description="Helical" evidence="8">
    <location>
        <begin position="157"/>
        <end position="180"/>
    </location>
</feature>
<keyword evidence="4 10" id="KW-0808">Transferase</keyword>
<keyword evidence="3 10" id="KW-0328">Glycosyltransferase</keyword>
<feature type="domain" description="Glycosyltransferase RgtA/B/C/D-like" evidence="9">
    <location>
        <begin position="113"/>
        <end position="255"/>
    </location>
</feature>
<evidence type="ECO:0000259" key="9">
    <source>
        <dbReference type="Pfam" id="PF13231"/>
    </source>
</evidence>
<feature type="transmembrane region" description="Helical" evidence="8">
    <location>
        <begin position="422"/>
        <end position="441"/>
    </location>
</feature>